<feature type="region of interest" description="Disordered" evidence="1">
    <location>
        <begin position="1"/>
        <end position="139"/>
    </location>
</feature>
<comment type="caution">
    <text evidence="4">The sequence shown here is derived from an EMBL/GenBank/DDBJ whole genome shotgun (WGS) entry which is preliminary data.</text>
</comment>
<keyword evidence="2" id="KW-0472">Membrane</keyword>
<dbReference type="Proteomes" id="UP001198565">
    <property type="component" value="Unassembled WGS sequence"/>
</dbReference>
<organism evidence="4 5">
    <name type="scientific">Streptantibioticus parmotrematis</name>
    <dbReference type="NCBI Taxonomy" id="2873249"/>
    <lineage>
        <taxon>Bacteria</taxon>
        <taxon>Bacillati</taxon>
        <taxon>Actinomycetota</taxon>
        <taxon>Actinomycetes</taxon>
        <taxon>Kitasatosporales</taxon>
        <taxon>Streptomycetaceae</taxon>
        <taxon>Streptantibioticus</taxon>
    </lineage>
</organism>
<reference evidence="4 5" key="1">
    <citation type="submission" date="2021-08" db="EMBL/GenBank/DDBJ databases">
        <title>Streptomyces sp. PTM05 isolated from lichen.</title>
        <authorList>
            <person name="Somphong A."/>
            <person name="Phongsopitanun W."/>
            <person name="Tanasupawat S."/>
        </authorList>
    </citation>
    <scope>NUCLEOTIDE SEQUENCE [LARGE SCALE GENOMIC DNA]</scope>
    <source>
        <strain evidence="4 5">Ptm05</strain>
    </source>
</reference>
<accession>A0ABS7QKP5</accession>
<dbReference type="EMBL" id="JAINVZ010000001">
    <property type="protein sequence ID" value="MBY8883234.1"/>
    <property type="molecule type" value="Genomic_DNA"/>
</dbReference>
<evidence type="ECO:0000313" key="5">
    <source>
        <dbReference type="Proteomes" id="UP001198565"/>
    </source>
</evidence>
<feature type="domain" description="DUF8017" evidence="3">
    <location>
        <begin position="208"/>
        <end position="393"/>
    </location>
</feature>
<feature type="compositionally biased region" description="Low complexity" evidence="1">
    <location>
        <begin position="87"/>
        <end position="108"/>
    </location>
</feature>
<dbReference type="InterPro" id="IPR058330">
    <property type="entry name" value="DUF8017"/>
</dbReference>
<protein>
    <recommendedName>
        <fullName evidence="3">DUF8017 domain-containing protein</fullName>
    </recommendedName>
</protein>
<evidence type="ECO:0000256" key="2">
    <source>
        <dbReference type="SAM" id="Phobius"/>
    </source>
</evidence>
<feature type="compositionally biased region" description="Low complexity" evidence="1">
    <location>
        <begin position="1"/>
        <end position="30"/>
    </location>
</feature>
<feature type="region of interest" description="Disordered" evidence="1">
    <location>
        <begin position="174"/>
        <end position="211"/>
    </location>
</feature>
<feature type="compositionally biased region" description="Low complexity" evidence="1">
    <location>
        <begin position="174"/>
        <end position="189"/>
    </location>
</feature>
<evidence type="ECO:0000313" key="4">
    <source>
        <dbReference type="EMBL" id="MBY8883234.1"/>
    </source>
</evidence>
<evidence type="ECO:0000256" key="1">
    <source>
        <dbReference type="SAM" id="MobiDB-lite"/>
    </source>
</evidence>
<dbReference type="RefSeq" id="WP_222972749.1">
    <property type="nucleotide sequence ID" value="NZ_JAINVZ010000001.1"/>
</dbReference>
<keyword evidence="5" id="KW-1185">Reference proteome</keyword>
<sequence length="395" mass="40357">MWPGEQQPEGQQRPEGNPQSDPQSNPQWNPQGPPPPPPGGAQPPYGAPAQGPPPQGPSPYGQPPQGFGPPPQPGYGQPPQGPPAQGQPPQAQPGFGPTYGYPQQQPQPGYGGGYGQHSQWGAPSGPPTTPLKPPGGNRGRTAAIAVTAAVAVIAAGVGAVFLLGGGHKKAEAKAPASASASTPAAANPADPQPSDPDDAGPRGSGTDVKPVVPGWQVVANGDRKVAFDVPPGWQIPSEDTVIGFEDEKGNPAVRADSPAQYKNGWCGDQDNSLAGTGTNGISGAKSVSGAAQDMAAQWVYYAFADLKAKDKGKLAYSAAKPFSNSHGIKGYVATATETSVPKSNKCATDGTAYDITWLGSDNQLDEWVLWTSTGVSGAVPPQTVQTIEQSLRTIP</sequence>
<feature type="transmembrane region" description="Helical" evidence="2">
    <location>
        <begin position="142"/>
        <end position="163"/>
    </location>
</feature>
<feature type="compositionally biased region" description="Pro residues" evidence="1">
    <location>
        <begin position="31"/>
        <end position="41"/>
    </location>
</feature>
<gene>
    <name evidence="4" type="ORF">K7472_00035</name>
</gene>
<keyword evidence="2" id="KW-0812">Transmembrane</keyword>
<keyword evidence="2" id="KW-1133">Transmembrane helix</keyword>
<feature type="compositionally biased region" description="Pro residues" evidence="1">
    <location>
        <begin position="50"/>
        <end position="73"/>
    </location>
</feature>
<dbReference type="Pfam" id="PF26056">
    <property type="entry name" value="DUF8017"/>
    <property type="match status" value="1"/>
</dbReference>
<proteinExistence type="predicted"/>
<feature type="compositionally biased region" description="Pro residues" evidence="1">
    <location>
        <begin position="124"/>
        <end position="133"/>
    </location>
</feature>
<name>A0ABS7QKP5_9ACTN</name>
<evidence type="ECO:0000259" key="3">
    <source>
        <dbReference type="Pfam" id="PF26056"/>
    </source>
</evidence>